<evidence type="ECO:0000313" key="2">
    <source>
        <dbReference type="EMBL" id="KEO52706.1"/>
    </source>
</evidence>
<name>A0A074J5G4_9RHOB</name>
<comment type="caution">
    <text evidence="2">The sequence shown here is derived from an EMBL/GenBank/DDBJ whole genome shotgun (WGS) entry which is preliminary data.</text>
</comment>
<protein>
    <recommendedName>
        <fullName evidence="1">YjiS-like domain-containing protein</fullName>
    </recommendedName>
</protein>
<dbReference type="Pfam" id="PF06568">
    <property type="entry name" value="YjiS-like"/>
    <property type="match status" value="1"/>
</dbReference>
<dbReference type="RefSeq" id="WP_038076796.1">
    <property type="nucleotide sequence ID" value="NZ_AUND01000023.1"/>
</dbReference>
<feature type="domain" description="YjiS-like" evidence="1">
    <location>
        <begin position="22"/>
        <end position="56"/>
    </location>
</feature>
<keyword evidence="3" id="KW-1185">Reference proteome</keyword>
<reference evidence="2 3" key="1">
    <citation type="submission" date="2013-07" db="EMBL/GenBank/DDBJ databases">
        <title>Thioclava pacifica DSM 10166 Genome Sequencing.</title>
        <authorList>
            <person name="Lai Q."/>
            <person name="Shao Z."/>
        </authorList>
    </citation>
    <scope>NUCLEOTIDE SEQUENCE [LARGE SCALE GENOMIC DNA]</scope>
    <source>
        <strain evidence="2 3">DSM 10166</strain>
    </source>
</reference>
<dbReference type="InterPro" id="IPR009506">
    <property type="entry name" value="YjiS-like"/>
</dbReference>
<accession>A0A074J5G4</accession>
<sequence>MSSIDINARMSRNVRLGFISSVIAALHDWNDARVTRKALSKLSDRALDDIGLTRFDVAHMR</sequence>
<dbReference type="EMBL" id="AUND01000023">
    <property type="protein sequence ID" value="KEO52706.1"/>
    <property type="molecule type" value="Genomic_DNA"/>
</dbReference>
<evidence type="ECO:0000313" key="3">
    <source>
        <dbReference type="Proteomes" id="UP000027432"/>
    </source>
</evidence>
<proteinExistence type="predicted"/>
<dbReference type="Proteomes" id="UP000027432">
    <property type="component" value="Unassembled WGS sequence"/>
</dbReference>
<evidence type="ECO:0000259" key="1">
    <source>
        <dbReference type="Pfam" id="PF06568"/>
    </source>
</evidence>
<dbReference type="eggNOG" id="COG5457">
    <property type="taxonomic scope" value="Bacteria"/>
</dbReference>
<gene>
    <name evidence="2" type="ORF">TP2_07125</name>
</gene>
<dbReference type="OrthoDB" id="8116725at2"/>
<dbReference type="AlphaFoldDB" id="A0A074J5G4"/>
<dbReference type="STRING" id="1353537.TP2_07125"/>
<organism evidence="2 3">
    <name type="scientific">Thioclava pacifica DSM 10166</name>
    <dbReference type="NCBI Taxonomy" id="1353537"/>
    <lineage>
        <taxon>Bacteria</taxon>
        <taxon>Pseudomonadati</taxon>
        <taxon>Pseudomonadota</taxon>
        <taxon>Alphaproteobacteria</taxon>
        <taxon>Rhodobacterales</taxon>
        <taxon>Paracoccaceae</taxon>
        <taxon>Thioclava</taxon>
    </lineage>
</organism>